<sequence length="227" mass="24986">MQIQLGNRQNALHPLSRTAAGIKLPMTPLRSDRPIRIIFGQSKSFAYRCSCDKLSGDQIIFNAFLGTMGEPTIGSSFMSAFTIRGAQKNLFYSGLAQRELRVNSSKPSFSTGGKSVFCTCERVGTWKSEVETTTGFEPQKAPSPLEHAFNHHQWSRSITECARPGLPDYAIFGWAQPPFNDHLAENITKDAAKDSCFILTIPSYTCLRTPVPPFGGSNKALVESIAF</sequence>
<dbReference type="EMBL" id="CAJVPV010000699">
    <property type="protein sequence ID" value="CAG8470071.1"/>
    <property type="molecule type" value="Genomic_DNA"/>
</dbReference>
<name>A0A9N8VXQ6_9GLOM</name>
<comment type="caution">
    <text evidence="1">The sequence shown here is derived from an EMBL/GenBank/DDBJ whole genome shotgun (WGS) entry which is preliminary data.</text>
</comment>
<gene>
    <name evidence="1" type="ORF">AMORRO_LOCUS1814</name>
</gene>
<accession>A0A9N8VXQ6</accession>
<organism evidence="1 2">
    <name type="scientific">Acaulospora morrowiae</name>
    <dbReference type="NCBI Taxonomy" id="94023"/>
    <lineage>
        <taxon>Eukaryota</taxon>
        <taxon>Fungi</taxon>
        <taxon>Fungi incertae sedis</taxon>
        <taxon>Mucoromycota</taxon>
        <taxon>Glomeromycotina</taxon>
        <taxon>Glomeromycetes</taxon>
        <taxon>Diversisporales</taxon>
        <taxon>Acaulosporaceae</taxon>
        <taxon>Acaulospora</taxon>
    </lineage>
</organism>
<evidence type="ECO:0000313" key="2">
    <source>
        <dbReference type="Proteomes" id="UP000789342"/>
    </source>
</evidence>
<dbReference type="AlphaFoldDB" id="A0A9N8VXQ6"/>
<proteinExistence type="predicted"/>
<reference evidence="1" key="1">
    <citation type="submission" date="2021-06" db="EMBL/GenBank/DDBJ databases">
        <authorList>
            <person name="Kallberg Y."/>
            <person name="Tangrot J."/>
            <person name="Rosling A."/>
        </authorList>
    </citation>
    <scope>NUCLEOTIDE SEQUENCE</scope>
    <source>
        <strain evidence="1">CL551</strain>
    </source>
</reference>
<protein>
    <submittedName>
        <fullName evidence="1">13740_t:CDS:1</fullName>
    </submittedName>
</protein>
<dbReference type="Proteomes" id="UP000789342">
    <property type="component" value="Unassembled WGS sequence"/>
</dbReference>
<keyword evidence="2" id="KW-1185">Reference proteome</keyword>
<evidence type="ECO:0000313" key="1">
    <source>
        <dbReference type="EMBL" id="CAG8470071.1"/>
    </source>
</evidence>